<gene>
    <name evidence="2" type="ORF">NQ314_013663</name>
</gene>
<evidence type="ECO:0000313" key="2">
    <source>
        <dbReference type="EMBL" id="KAJ8933983.1"/>
    </source>
</evidence>
<dbReference type="Proteomes" id="UP001162156">
    <property type="component" value="Unassembled WGS sequence"/>
</dbReference>
<sequence length="63" mass="6867">MEKVARKDVLAIAAANRNTSGTDCCLTIQTTTAKEYLWTGSCFLPAVFADVILVSLKLVKFTQ</sequence>
<keyword evidence="1" id="KW-1133">Transmembrane helix</keyword>
<accession>A0AAV8X5X3</accession>
<dbReference type="AlphaFoldDB" id="A0AAV8X5X3"/>
<dbReference type="EMBL" id="JANEYF010003797">
    <property type="protein sequence ID" value="KAJ8933983.1"/>
    <property type="molecule type" value="Genomic_DNA"/>
</dbReference>
<name>A0AAV8X5X3_9CUCU</name>
<reference evidence="2" key="1">
    <citation type="journal article" date="2023" name="Insect Mol. Biol.">
        <title>Genome sequencing provides insights into the evolution of gene families encoding plant cell wall-degrading enzymes in longhorned beetles.</title>
        <authorList>
            <person name="Shin N.R."/>
            <person name="Okamura Y."/>
            <person name="Kirsch R."/>
            <person name="Pauchet Y."/>
        </authorList>
    </citation>
    <scope>NUCLEOTIDE SEQUENCE</scope>
    <source>
        <strain evidence="2">RBIC_L_NR</strain>
    </source>
</reference>
<comment type="caution">
    <text evidence="2">The sequence shown here is derived from an EMBL/GenBank/DDBJ whole genome shotgun (WGS) entry which is preliminary data.</text>
</comment>
<keyword evidence="1" id="KW-0472">Membrane</keyword>
<organism evidence="2 3">
    <name type="scientific">Rhamnusium bicolor</name>
    <dbReference type="NCBI Taxonomy" id="1586634"/>
    <lineage>
        <taxon>Eukaryota</taxon>
        <taxon>Metazoa</taxon>
        <taxon>Ecdysozoa</taxon>
        <taxon>Arthropoda</taxon>
        <taxon>Hexapoda</taxon>
        <taxon>Insecta</taxon>
        <taxon>Pterygota</taxon>
        <taxon>Neoptera</taxon>
        <taxon>Endopterygota</taxon>
        <taxon>Coleoptera</taxon>
        <taxon>Polyphaga</taxon>
        <taxon>Cucujiformia</taxon>
        <taxon>Chrysomeloidea</taxon>
        <taxon>Cerambycidae</taxon>
        <taxon>Lepturinae</taxon>
        <taxon>Rhagiini</taxon>
        <taxon>Rhamnusium</taxon>
    </lineage>
</organism>
<evidence type="ECO:0000313" key="3">
    <source>
        <dbReference type="Proteomes" id="UP001162156"/>
    </source>
</evidence>
<protein>
    <submittedName>
        <fullName evidence="2">Uncharacterized protein</fullName>
    </submittedName>
</protein>
<proteinExistence type="predicted"/>
<feature type="transmembrane region" description="Helical" evidence="1">
    <location>
        <begin position="36"/>
        <end position="59"/>
    </location>
</feature>
<evidence type="ECO:0000256" key="1">
    <source>
        <dbReference type="SAM" id="Phobius"/>
    </source>
</evidence>
<keyword evidence="3" id="KW-1185">Reference proteome</keyword>
<keyword evidence="1" id="KW-0812">Transmembrane</keyword>